<dbReference type="NCBIfam" id="NF005796">
    <property type="entry name" value="PRK07636.1"/>
    <property type="match status" value="1"/>
</dbReference>
<dbReference type="EMBL" id="LSBA01000005">
    <property type="protein sequence ID" value="KXZ22388.1"/>
    <property type="molecule type" value="Genomic_DNA"/>
</dbReference>
<dbReference type="Proteomes" id="UP000075430">
    <property type="component" value="Unassembled WGS sequence"/>
</dbReference>
<dbReference type="InterPro" id="IPR050191">
    <property type="entry name" value="ATP-dep_DNA_ligase"/>
</dbReference>
<dbReference type="PANTHER" id="PTHR45674">
    <property type="entry name" value="DNA LIGASE 1/3 FAMILY MEMBER"/>
    <property type="match status" value="1"/>
</dbReference>
<dbReference type="CDD" id="cd07906">
    <property type="entry name" value="Adenylation_DNA_ligase_LigD_LigC"/>
    <property type="match status" value="1"/>
</dbReference>
<dbReference type="AlphaFoldDB" id="A0A150FD19"/>
<dbReference type="GO" id="GO:0006310">
    <property type="term" value="P:DNA recombination"/>
    <property type="evidence" value="ECO:0007669"/>
    <property type="project" value="InterPro"/>
</dbReference>
<dbReference type="SUPFAM" id="SSF56091">
    <property type="entry name" value="DNA ligase/mRNA capping enzyme, catalytic domain"/>
    <property type="match status" value="1"/>
</dbReference>
<evidence type="ECO:0000256" key="1">
    <source>
        <dbReference type="ARBA" id="ARBA00007572"/>
    </source>
</evidence>
<comment type="caution">
    <text evidence="4">The sequence shown here is derived from an EMBL/GenBank/DDBJ whole genome shotgun (WGS) entry which is preliminary data.</text>
</comment>
<keyword evidence="5" id="KW-1185">Reference proteome</keyword>
<name>A0A150FD19_9BACI</name>
<dbReference type="GO" id="GO:0003910">
    <property type="term" value="F:DNA ligase (ATP) activity"/>
    <property type="evidence" value="ECO:0007669"/>
    <property type="project" value="InterPro"/>
</dbReference>
<dbReference type="Pfam" id="PF01068">
    <property type="entry name" value="DNA_ligase_A_M"/>
    <property type="match status" value="1"/>
</dbReference>
<keyword evidence="2 4" id="KW-0436">Ligase</keyword>
<accession>A0A150FD19</accession>
<dbReference type="GO" id="GO:0005524">
    <property type="term" value="F:ATP binding"/>
    <property type="evidence" value="ECO:0007669"/>
    <property type="project" value="InterPro"/>
</dbReference>
<dbReference type="RefSeq" id="WP_061520731.1">
    <property type="nucleotide sequence ID" value="NZ_JARLZY010000019.1"/>
</dbReference>
<proteinExistence type="inferred from homology"/>
<protein>
    <submittedName>
        <fullName evidence="4">ATP-dependent DNA ligase</fullName>
    </submittedName>
</protein>
<dbReference type="STRING" id="1793963.AXI58_10380"/>
<reference evidence="5" key="1">
    <citation type="submission" date="2016-02" db="EMBL/GenBank/DDBJ databases">
        <authorList>
            <person name="Dunlap C."/>
        </authorList>
    </citation>
    <scope>NUCLEOTIDE SEQUENCE [LARGE SCALE GENOMIC DNA]</scope>
    <source>
        <strain evidence="5">NRRL B-41092</strain>
    </source>
</reference>
<sequence length="270" mass="31183">MFVSPMLLHSIKEPFDDDSYITELKFDGIRLILSKFDNQIKLYTRHNNEVTSKFPELLDIDIPNGTVLDGEIIVAAPGGSPDFEAVMERFMSNKSAHKVVYCVFDVIYRDGQSISHKPLTERKNILLDLNIDHLNVFVIEGIHGNGLAYFNLVKEKNLEGIVLKKANSPYEINKRSHNWLKVINYDYTDVLITGYTKKDIKFLLSYPDGTAAGFMEFMPNAERSKFHSMKQLRSETDDYVFIEPILCNVKHRFKTKHGKLRIPSFESWRV</sequence>
<dbReference type="GO" id="GO:0006281">
    <property type="term" value="P:DNA repair"/>
    <property type="evidence" value="ECO:0007669"/>
    <property type="project" value="InterPro"/>
</dbReference>
<dbReference type="Gene3D" id="3.30.470.30">
    <property type="entry name" value="DNA ligase/mRNA capping enzyme"/>
    <property type="match status" value="1"/>
</dbReference>
<evidence type="ECO:0000259" key="3">
    <source>
        <dbReference type="PROSITE" id="PS50160"/>
    </source>
</evidence>
<dbReference type="InterPro" id="IPR012310">
    <property type="entry name" value="DNA_ligase_ATP-dep_cent"/>
</dbReference>
<gene>
    <name evidence="4" type="ORF">AXI58_10380</name>
</gene>
<organism evidence="4 5">
    <name type="scientific">Bacillus nakamurai</name>
    <dbReference type="NCBI Taxonomy" id="1793963"/>
    <lineage>
        <taxon>Bacteria</taxon>
        <taxon>Bacillati</taxon>
        <taxon>Bacillota</taxon>
        <taxon>Bacilli</taxon>
        <taxon>Bacillales</taxon>
        <taxon>Bacillaceae</taxon>
        <taxon>Bacillus</taxon>
    </lineage>
</organism>
<evidence type="ECO:0000256" key="2">
    <source>
        <dbReference type="ARBA" id="ARBA00022598"/>
    </source>
</evidence>
<comment type="similarity">
    <text evidence="1">Belongs to the ATP-dependent DNA ligase family.</text>
</comment>
<evidence type="ECO:0000313" key="5">
    <source>
        <dbReference type="Proteomes" id="UP000075430"/>
    </source>
</evidence>
<evidence type="ECO:0000313" key="4">
    <source>
        <dbReference type="EMBL" id="KXZ22388.1"/>
    </source>
</evidence>
<feature type="domain" description="ATP-dependent DNA ligase family profile" evidence="3">
    <location>
        <begin position="92"/>
        <end position="182"/>
    </location>
</feature>
<dbReference type="Gene3D" id="3.30.1490.70">
    <property type="match status" value="1"/>
</dbReference>
<dbReference type="PANTHER" id="PTHR45674:SF4">
    <property type="entry name" value="DNA LIGASE 1"/>
    <property type="match status" value="1"/>
</dbReference>
<dbReference type="OrthoDB" id="5503604at2"/>
<dbReference type="PROSITE" id="PS50160">
    <property type="entry name" value="DNA_LIGASE_A3"/>
    <property type="match status" value="1"/>
</dbReference>